<dbReference type="OrthoDB" id="9840710at2"/>
<reference evidence="1 2" key="1">
    <citation type="journal article" date="2014" name="Genome Biol. Evol.">
        <title>Molecular evolution of the substrate utilization strategies and putative virulence factors in mosquito-associated Spiroplasma species.</title>
        <authorList>
            <person name="Chang T.H."/>
            <person name="Lo W.S."/>
            <person name="Ku C."/>
            <person name="Chen L.L."/>
            <person name="Kuo C.H."/>
        </authorList>
    </citation>
    <scope>NUCLEOTIDE SEQUENCE [LARGE SCALE GENOMIC DNA]</scope>
    <source>
        <strain evidence="1">Ar-1343</strain>
    </source>
</reference>
<organism evidence="1 2">
    <name type="scientific">Spiroplasma sabaudiense Ar-1343</name>
    <dbReference type="NCBI Taxonomy" id="1276257"/>
    <lineage>
        <taxon>Bacteria</taxon>
        <taxon>Bacillati</taxon>
        <taxon>Mycoplasmatota</taxon>
        <taxon>Mollicutes</taxon>
        <taxon>Entomoplasmatales</taxon>
        <taxon>Spiroplasmataceae</taxon>
        <taxon>Spiroplasma</taxon>
    </lineage>
</organism>
<dbReference type="HOGENOM" id="CLU_2107472_0_0_14"/>
<name>W6A9V3_9MOLU</name>
<dbReference type="AlphaFoldDB" id="W6A9V3"/>
<accession>W6A9V3</accession>
<dbReference type="EMBL" id="CP006934">
    <property type="protein sequence ID" value="AHI53958.1"/>
    <property type="molecule type" value="Genomic_DNA"/>
</dbReference>
<gene>
    <name evidence="1" type="ORF">SSABA_v1c05540</name>
</gene>
<proteinExistence type="predicted"/>
<dbReference type="KEGG" id="ssab:SSABA_v1c05540"/>
<evidence type="ECO:0000313" key="2">
    <source>
        <dbReference type="Proteomes" id="UP000019265"/>
    </source>
</evidence>
<sequence length="115" mass="13951">MKKDQFFNNLQSKYKIVSVNIYVHLENLFRYYPDYHPQFKEAGLLDKTGLLLSRGEMDIEDVLMFFRALNFQEENRYDQMFDIGYIMNAPKNYKSQAEWQSYFRNNYVGSMKKIK</sequence>
<dbReference type="STRING" id="1276257.SSABA_v1c05540"/>
<dbReference type="RefSeq" id="WP_025251096.1">
    <property type="nucleotide sequence ID" value="NZ_CP006934.1"/>
</dbReference>
<keyword evidence="2" id="KW-1185">Reference proteome</keyword>
<evidence type="ECO:0000313" key="1">
    <source>
        <dbReference type="EMBL" id="AHI53958.1"/>
    </source>
</evidence>
<dbReference type="Proteomes" id="UP000019265">
    <property type="component" value="Chromosome"/>
</dbReference>
<protein>
    <submittedName>
        <fullName evidence="1">Uncharacterized protein</fullName>
    </submittedName>
</protein>
<dbReference type="PATRIC" id="fig|1276257.3.peg.565"/>